<dbReference type="InterPro" id="IPR003593">
    <property type="entry name" value="AAA+_ATPase"/>
</dbReference>
<protein>
    <submittedName>
        <fullName evidence="3">ATP-binding protein</fullName>
    </submittedName>
</protein>
<feature type="coiled-coil region" evidence="1">
    <location>
        <begin position="52"/>
        <end position="86"/>
    </location>
</feature>
<dbReference type="RefSeq" id="WP_231062150.1">
    <property type="nucleotide sequence ID" value="NZ_JAJNOR010000003.1"/>
</dbReference>
<dbReference type="SMART" id="SM00382">
    <property type="entry name" value="AAA"/>
    <property type="match status" value="1"/>
</dbReference>
<gene>
    <name evidence="3" type="ORF">LQE92_06330</name>
</gene>
<keyword evidence="3" id="KW-0547">Nucleotide-binding</keyword>
<keyword evidence="1" id="KW-0175">Coiled coil</keyword>
<dbReference type="InterPro" id="IPR002611">
    <property type="entry name" value="IstB_ATP-bd"/>
</dbReference>
<organism evidence="3 4">
    <name type="scientific">Lientehia hominis</name>
    <dbReference type="NCBI Taxonomy" id="2897778"/>
    <lineage>
        <taxon>Bacteria</taxon>
        <taxon>Bacillati</taxon>
        <taxon>Bacillota</taxon>
        <taxon>Clostridia</taxon>
        <taxon>Lachnospirales</taxon>
        <taxon>Lachnospiraceae</taxon>
        <taxon>Lientehia</taxon>
    </lineage>
</organism>
<dbReference type="CDD" id="cd00009">
    <property type="entry name" value="AAA"/>
    <property type="match status" value="1"/>
</dbReference>
<dbReference type="Gene3D" id="3.40.50.300">
    <property type="entry name" value="P-loop containing nucleotide triphosphate hydrolases"/>
    <property type="match status" value="1"/>
</dbReference>
<sequence length="332" mass="38201">MALNNSQYDALMRVYQKRQLDSKRRQDERIGEVYRALPQMEEFDREISAISVEQARRLLDGEEGALERLRFKLKELRESKETLLAMGGFAPDYMEPVYTCRECRDTGYVGGRKCKCLKQAEIALLYGQSNLERVLQAENFDCLSFEYYDKTLIVNEEKGISQHEYMRAVVEECRSYAEGFRQRGGNLLFTGPAGTGKTFLTNCIAKALLDRAEAVLYLTSSDLFQLISDKRFDHGSEEREEKYKGILECGLLIIDDLGTELTNSFTNSELFYCINARQLRGRATIISTNLTMNELRDIYSERIFSRIISSYRVIPLFGADIRIKKRLSGKTS</sequence>
<dbReference type="GO" id="GO:0006260">
    <property type="term" value="P:DNA replication"/>
    <property type="evidence" value="ECO:0007669"/>
    <property type="project" value="TreeGrafter"/>
</dbReference>
<evidence type="ECO:0000256" key="1">
    <source>
        <dbReference type="SAM" id="Coils"/>
    </source>
</evidence>
<keyword evidence="4" id="KW-1185">Reference proteome</keyword>
<dbReference type="AlphaFoldDB" id="A0AAP2RIA2"/>
<evidence type="ECO:0000259" key="2">
    <source>
        <dbReference type="SMART" id="SM00382"/>
    </source>
</evidence>
<dbReference type="NCBIfam" id="NF005304">
    <property type="entry name" value="PRK06835.1"/>
    <property type="match status" value="1"/>
</dbReference>
<comment type="caution">
    <text evidence="3">The sequence shown here is derived from an EMBL/GenBank/DDBJ whole genome shotgun (WGS) entry which is preliminary data.</text>
</comment>
<accession>A0AAP2RIA2</accession>
<dbReference type="PANTHER" id="PTHR30050:SF4">
    <property type="entry name" value="ATP-BINDING PROTEIN RV3427C IN INSERTION SEQUENCE-RELATED"/>
    <property type="match status" value="1"/>
</dbReference>
<keyword evidence="3" id="KW-0067">ATP-binding</keyword>
<proteinExistence type="predicted"/>
<feature type="domain" description="AAA+ ATPase" evidence="2">
    <location>
        <begin position="183"/>
        <end position="309"/>
    </location>
</feature>
<evidence type="ECO:0000313" key="4">
    <source>
        <dbReference type="Proteomes" id="UP001299265"/>
    </source>
</evidence>
<dbReference type="InterPro" id="IPR027417">
    <property type="entry name" value="P-loop_NTPase"/>
</dbReference>
<dbReference type="PANTHER" id="PTHR30050">
    <property type="entry name" value="CHROMOSOMAL REPLICATION INITIATOR PROTEIN DNAA"/>
    <property type="match status" value="1"/>
</dbReference>
<dbReference type="GO" id="GO:0005524">
    <property type="term" value="F:ATP binding"/>
    <property type="evidence" value="ECO:0007669"/>
    <property type="project" value="UniProtKB-KW"/>
</dbReference>
<name>A0AAP2RIA2_9FIRM</name>
<evidence type="ECO:0000313" key="3">
    <source>
        <dbReference type="EMBL" id="MCD2492246.1"/>
    </source>
</evidence>
<dbReference type="Pfam" id="PF01695">
    <property type="entry name" value="IstB_IS21"/>
    <property type="match status" value="1"/>
</dbReference>
<reference evidence="3 4" key="1">
    <citation type="submission" date="2021-11" db="EMBL/GenBank/DDBJ databases">
        <title>Lacrimispora sp. nov. NSJ-141 isolated from human feces.</title>
        <authorList>
            <person name="Abdugheni R."/>
        </authorList>
    </citation>
    <scope>NUCLEOTIDE SEQUENCE [LARGE SCALE GENOMIC DNA]</scope>
    <source>
        <strain evidence="3 4">NSJ-141</strain>
    </source>
</reference>
<dbReference type="EMBL" id="JAJNOR010000003">
    <property type="protein sequence ID" value="MCD2492246.1"/>
    <property type="molecule type" value="Genomic_DNA"/>
</dbReference>
<dbReference type="Proteomes" id="UP001299265">
    <property type="component" value="Unassembled WGS sequence"/>
</dbReference>
<dbReference type="SUPFAM" id="SSF52540">
    <property type="entry name" value="P-loop containing nucleoside triphosphate hydrolases"/>
    <property type="match status" value="1"/>
</dbReference>